<dbReference type="GO" id="GO:0016887">
    <property type="term" value="F:ATP hydrolysis activity"/>
    <property type="evidence" value="ECO:0007669"/>
    <property type="project" value="InterPro"/>
</dbReference>
<dbReference type="InterPro" id="IPR011579">
    <property type="entry name" value="ATPase_dom"/>
</dbReference>
<feature type="domain" description="TIR" evidence="1">
    <location>
        <begin position="190"/>
        <end position="322"/>
    </location>
</feature>
<dbReference type="Pfam" id="PF13401">
    <property type="entry name" value="AAA_22"/>
    <property type="match status" value="1"/>
</dbReference>
<dbReference type="Gene3D" id="3.40.50.10140">
    <property type="entry name" value="Toll/interleukin-1 receptor homology (TIR) domain"/>
    <property type="match status" value="1"/>
</dbReference>
<dbReference type="InterPro" id="IPR035897">
    <property type="entry name" value="Toll_tir_struct_dom_sf"/>
</dbReference>
<evidence type="ECO:0000313" key="3">
    <source>
        <dbReference type="Proteomes" id="UP000292459"/>
    </source>
</evidence>
<proteinExistence type="predicted"/>
<dbReference type="AlphaFoldDB" id="A0A4V2E3C4"/>
<reference evidence="2 3" key="1">
    <citation type="submission" date="2018-11" db="EMBL/GenBank/DDBJ databases">
        <title>Whole genome sequencing of an environmental sample.</title>
        <authorList>
            <person name="Sarangi A.N."/>
            <person name="Singh D."/>
            <person name="Tripathy S."/>
        </authorList>
    </citation>
    <scope>NUCLEOTIDE SEQUENCE [LARGE SCALE GENOMIC DNA]</scope>
    <source>
        <strain evidence="2 3">Lakshadweep</strain>
    </source>
</reference>
<sequence>MSTKRFRVAFSFAGEKRAFVERVAALLADCFGEAQILYDKYCEAEFARYDLGIYLPRLYSEQSDLIVPVLCSNYDQKHWTGWEWVHIYGLLTKTDGERVMPCRFDYATADGLSPVSGFVELDNKTPEQLATLILERLAVNEHRPKDYYTCTAKFVRNDATSRQPSVKVPYSNLPQVQPSFERDTTSAHPPTRDFFISYTKPDRAWAEWIGWMLEEAGYTIFIDVWDFRPGSNFSIEMDKGTQCRQTIAVLTQNYLKARYTKPEWAAAFADDPEGDNRKFIPIRVEDFNPSGLLKSIVYVDFVGVDSHQEARQRLLNALKERGKPDTPPIFPGDLNLDAALEIAATERAKPDSQPSFPALADRIIEQTANPFLPLYGGIEEADQFFNCESLLKTVFELLNTNHNLALIGKHNSGKSSLLRAIVRQAPKRLTVDRAPIYLDLTNVFAEEDFFEDLCEAIGLEQLEGKALVRKLNKEKGKHKYLLLLDEVERFCQEGFTRRIREQLHGIANTNDSPIKLVIAARVSLDQLFPDSNQDREVTPIENICMEQGVPAWTEVMCREFIINRLNGSPFKFSDQEIAQLVKGSDGNPQQLIQTCHELYNQYRMTYTELEVKQEEQVSQTTKLPPKLPHGAEKFTMMSILAQFQQAKTASEIAALGINKFPIDLLHPITWKAMQRFGHVISDTKTAAGSASRTSKAFSSNRALGELQNILDYIDDVPEAERGVIEEIVKQWRNALLDMATSGGEQTITTPVQNPYIVGDPVEGNLFVGREDVLRQLEELWLMGQQMQSVVLYGHRRMGKTSILRNAAKTVGAGLRLVYVNMLRSASAESISDVLLAITDELAAVMNVPPPSDEEMMAQPMRTCDCYLKRILDNLSNDETLIIAIDEFEKIEELIDTGKLAPDFIAYLRGLVQMSPKLGFAFAGLHTLEEMTQDYFNPFFASVIPIKVGFLQPGAVHQLLANPGGEFLLDYDRAALDLIYQLTSGQPYLTQLVGFQLVRRYNNLVFEQGREQSAIFTVADVDTVTTDPEFFQLGRYYFTGVWDQAGLDVPEQRPVLTALAPHPDGLSLDDLAHTARLSPTQLTAALTRLDRHDVVTVDNNQARIRVELFRRWLQQQQPQE</sequence>
<dbReference type="SMART" id="SM00382">
    <property type="entry name" value="AAA"/>
    <property type="match status" value="2"/>
</dbReference>
<dbReference type="InterPro" id="IPR027417">
    <property type="entry name" value="P-loop_NTPase"/>
</dbReference>
<protein>
    <submittedName>
        <fullName evidence="2">TIR domain-containing protein</fullName>
    </submittedName>
</protein>
<organism evidence="2 3">
    <name type="scientific">Leptolyngbya iicbica LK</name>
    <dbReference type="NCBI Taxonomy" id="2294035"/>
    <lineage>
        <taxon>Bacteria</taxon>
        <taxon>Bacillati</taxon>
        <taxon>Cyanobacteriota</taxon>
        <taxon>Cyanophyceae</taxon>
        <taxon>Leptolyngbyales</taxon>
        <taxon>Leptolyngbyaceae</taxon>
        <taxon>Leptolyngbya group</taxon>
        <taxon>Leptolyngbya</taxon>
        <taxon>Leptolyngbya iicbica</taxon>
    </lineage>
</organism>
<dbReference type="OrthoDB" id="478265at2"/>
<dbReference type="PROSITE" id="PS50104">
    <property type="entry name" value="TIR"/>
    <property type="match status" value="1"/>
</dbReference>
<keyword evidence="3" id="KW-1185">Reference proteome</keyword>
<evidence type="ECO:0000313" key="2">
    <source>
        <dbReference type="EMBL" id="RZM81950.1"/>
    </source>
</evidence>
<dbReference type="SUPFAM" id="SSF52540">
    <property type="entry name" value="P-loop containing nucleoside triphosphate hydrolases"/>
    <property type="match status" value="2"/>
</dbReference>
<evidence type="ECO:0000259" key="1">
    <source>
        <dbReference type="PROSITE" id="PS50104"/>
    </source>
</evidence>
<dbReference type="InterPro" id="IPR049945">
    <property type="entry name" value="AAA_22"/>
</dbReference>
<accession>A0A4V2E3C4</accession>
<dbReference type="Pfam" id="PF01637">
    <property type="entry name" value="ATPase_2"/>
    <property type="match status" value="1"/>
</dbReference>
<dbReference type="RefSeq" id="WP_084606893.1">
    <property type="nucleotide sequence ID" value="NZ_QVFV01000001.1"/>
</dbReference>
<comment type="caution">
    <text evidence="2">The sequence shown here is derived from an EMBL/GenBank/DDBJ whole genome shotgun (WGS) entry which is preliminary data.</text>
</comment>
<dbReference type="Pfam" id="PF13676">
    <property type="entry name" value="TIR_2"/>
    <property type="match status" value="1"/>
</dbReference>
<gene>
    <name evidence="2" type="ORF">DYY88_01365</name>
</gene>
<dbReference type="GO" id="GO:0007165">
    <property type="term" value="P:signal transduction"/>
    <property type="evidence" value="ECO:0007669"/>
    <property type="project" value="InterPro"/>
</dbReference>
<dbReference type="GO" id="GO:0005524">
    <property type="term" value="F:ATP binding"/>
    <property type="evidence" value="ECO:0007669"/>
    <property type="project" value="InterPro"/>
</dbReference>
<dbReference type="InterPro" id="IPR000157">
    <property type="entry name" value="TIR_dom"/>
</dbReference>
<dbReference type="Proteomes" id="UP000292459">
    <property type="component" value="Unassembled WGS sequence"/>
</dbReference>
<dbReference type="Gene3D" id="3.40.50.300">
    <property type="entry name" value="P-loop containing nucleotide triphosphate hydrolases"/>
    <property type="match status" value="2"/>
</dbReference>
<dbReference type="SUPFAM" id="SSF52200">
    <property type="entry name" value="Toll/Interleukin receptor TIR domain"/>
    <property type="match status" value="2"/>
</dbReference>
<name>A0A4V2E3C4_9CYAN</name>
<dbReference type="EMBL" id="QVFV01000001">
    <property type="protein sequence ID" value="RZM81950.1"/>
    <property type="molecule type" value="Genomic_DNA"/>
</dbReference>
<dbReference type="SMART" id="SM00255">
    <property type="entry name" value="TIR"/>
    <property type="match status" value="1"/>
</dbReference>
<dbReference type="PANTHER" id="PTHR34301">
    <property type="entry name" value="DNA-BINDING PROTEIN-RELATED"/>
    <property type="match status" value="1"/>
</dbReference>
<dbReference type="PANTHER" id="PTHR34301:SF8">
    <property type="entry name" value="ATPASE DOMAIN-CONTAINING PROTEIN"/>
    <property type="match status" value="1"/>
</dbReference>
<dbReference type="InterPro" id="IPR003593">
    <property type="entry name" value="AAA+_ATPase"/>
</dbReference>